<evidence type="ECO:0000256" key="6">
    <source>
        <dbReference type="ARBA" id="ARBA00023136"/>
    </source>
</evidence>
<dbReference type="GO" id="GO:0005886">
    <property type="term" value="C:plasma membrane"/>
    <property type="evidence" value="ECO:0007669"/>
    <property type="project" value="UniProtKB-SubCell"/>
</dbReference>
<feature type="transmembrane region" description="Helical" evidence="7">
    <location>
        <begin position="37"/>
        <end position="55"/>
    </location>
</feature>
<keyword evidence="6 7" id="KW-0472">Membrane</keyword>
<keyword evidence="4" id="KW-0813">Transport</keyword>
<evidence type="ECO:0000256" key="4">
    <source>
        <dbReference type="ARBA" id="ARBA00022970"/>
    </source>
</evidence>
<evidence type="ECO:0000256" key="5">
    <source>
        <dbReference type="ARBA" id="ARBA00022989"/>
    </source>
</evidence>
<dbReference type="EMBL" id="JAODIM010000042">
    <property type="protein sequence ID" value="MCU5778990.1"/>
    <property type="molecule type" value="Genomic_DNA"/>
</dbReference>
<organism evidence="8 9">
    <name type="scientific">Winslowiella arboricola</name>
    <dbReference type="NCBI Taxonomy" id="2978220"/>
    <lineage>
        <taxon>Bacteria</taxon>
        <taxon>Pseudomonadati</taxon>
        <taxon>Pseudomonadota</taxon>
        <taxon>Gammaproteobacteria</taxon>
        <taxon>Enterobacterales</taxon>
        <taxon>Erwiniaceae</taxon>
        <taxon>Winslowiella</taxon>
    </lineage>
</organism>
<protein>
    <submittedName>
        <fullName evidence="8">LysE family transporter</fullName>
    </submittedName>
</protein>
<feature type="transmembrane region" description="Helical" evidence="7">
    <location>
        <begin position="67"/>
        <end position="88"/>
    </location>
</feature>
<evidence type="ECO:0000256" key="3">
    <source>
        <dbReference type="ARBA" id="ARBA00022692"/>
    </source>
</evidence>
<dbReference type="PANTHER" id="PTHR30086:SF20">
    <property type="entry name" value="ARGININE EXPORTER PROTEIN ARGO-RELATED"/>
    <property type="match status" value="1"/>
</dbReference>
<dbReference type="AlphaFoldDB" id="A0A9J6PQI2"/>
<feature type="transmembrane region" description="Helical" evidence="7">
    <location>
        <begin position="6"/>
        <end position="25"/>
    </location>
</feature>
<dbReference type="Proteomes" id="UP001064262">
    <property type="component" value="Unassembled WGS sequence"/>
</dbReference>
<evidence type="ECO:0000313" key="9">
    <source>
        <dbReference type="Proteomes" id="UP001064262"/>
    </source>
</evidence>
<proteinExistence type="predicted"/>
<dbReference type="GO" id="GO:0015171">
    <property type="term" value="F:amino acid transmembrane transporter activity"/>
    <property type="evidence" value="ECO:0007669"/>
    <property type="project" value="TreeGrafter"/>
</dbReference>
<evidence type="ECO:0000256" key="2">
    <source>
        <dbReference type="ARBA" id="ARBA00022475"/>
    </source>
</evidence>
<dbReference type="Pfam" id="PF01810">
    <property type="entry name" value="LysE"/>
    <property type="match status" value="1"/>
</dbReference>
<dbReference type="RefSeq" id="WP_267143718.1">
    <property type="nucleotide sequence ID" value="NZ_JAODIL010000078.1"/>
</dbReference>
<reference evidence="8" key="1">
    <citation type="submission" date="2022-09" db="EMBL/GenBank/DDBJ databases">
        <title>Winslowiella arboricola sp. nov., isolated from bleeding cankers on broadleaf hosts.</title>
        <authorList>
            <person name="Brady C."/>
            <person name="Kaur S."/>
            <person name="Crampton B."/>
            <person name="Maddock D."/>
            <person name="Arnold D."/>
            <person name="Denman S."/>
        </authorList>
    </citation>
    <scope>NUCLEOTIDE SEQUENCE</scope>
    <source>
        <strain evidence="8">BAC 15a-03b</strain>
    </source>
</reference>
<gene>
    <name evidence="8" type="ORF">N5923_16005</name>
</gene>
<evidence type="ECO:0000313" key="8">
    <source>
        <dbReference type="EMBL" id="MCU5778990.1"/>
    </source>
</evidence>
<feature type="transmembrane region" description="Helical" evidence="7">
    <location>
        <begin position="173"/>
        <end position="192"/>
    </location>
</feature>
<feature type="transmembrane region" description="Helical" evidence="7">
    <location>
        <begin position="100"/>
        <end position="127"/>
    </location>
</feature>
<keyword evidence="4" id="KW-0029">Amino-acid transport</keyword>
<comment type="subcellular location">
    <subcellularLocation>
        <location evidence="1">Cell membrane</location>
        <topology evidence="1">Multi-pass membrane protein</topology>
    </subcellularLocation>
</comment>
<name>A0A9J6PQI2_9GAMM</name>
<sequence>MIALFIYAFSIMYTPGPVTTIAFSAGMDQKAPFRTAFAIGVAVAMYLILLVLGFSGQGLLNNRLLPWISSIGGIYIIYLGVKVILTSFVNKPLSGQSQDVGFISGFVIHLFNPKAWLAAFPLVFIYYPQNDITGWYLLFISTVLALICGGSSVAYNIAGRCFSRKFSDLKSQFIVNGFMGVMLLYSGIMILYEHIYLSL</sequence>
<comment type="caution">
    <text evidence="8">The sequence shown here is derived from an EMBL/GenBank/DDBJ whole genome shotgun (WGS) entry which is preliminary data.</text>
</comment>
<evidence type="ECO:0000256" key="1">
    <source>
        <dbReference type="ARBA" id="ARBA00004651"/>
    </source>
</evidence>
<keyword evidence="5 7" id="KW-1133">Transmembrane helix</keyword>
<keyword evidence="3 7" id="KW-0812">Transmembrane</keyword>
<accession>A0A9J6PQI2</accession>
<evidence type="ECO:0000256" key="7">
    <source>
        <dbReference type="SAM" id="Phobius"/>
    </source>
</evidence>
<keyword evidence="2" id="KW-1003">Cell membrane</keyword>
<feature type="transmembrane region" description="Helical" evidence="7">
    <location>
        <begin position="133"/>
        <end position="153"/>
    </location>
</feature>
<dbReference type="InterPro" id="IPR001123">
    <property type="entry name" value="LeuE-type"/>
</dbReference>
<dbReference type="PANTHER" id="PTHR30086">
    <property type="entry name" value="ARGININE EXPORTER PROTEIN ARGO"/>
    <property type="match status" value="1"/>
</dbReference>
<keyword evidence="9" id="KW-1185">Reference proteome</keyword>